<organism evidence="8 9">
    <name type="scientific">Nesterenkonia lacusekhoensis</name>
    <dbReference type="NCBI Taxonomy" id="150832"/>
    <lineage>
        <taxon>Bacteria</taxon>
        <taxon>Bacillati</taxon>
        <taxon>Actinomycetota</taxon>
        <taxon>Actinomycetes</taxon>
        <taxon>Micrococcales</taxon>
        <taxon>Micrococcaceae</taxon>
        <taxon>Nesterenkonia</taxon>
    </lineage>
</organism>
<protein>
    <recommendedName>
        <fullName evidence="7">Mechanosensitive ion channel MscS domain-containing protein</fullName>
    </recommendedName>
</protein>
<proteinExistence type="predicted"/>
<dbReference type="InterPro" id="IPR006685">
    <property type="entry name" value="MscS_channel_2nd"/>
</dbReference>
<dbReference type="Pfam" id="PF00924">
    <property type="entry name" value="MS_channel_2nd"/>
    <property type="match status" value="1"/>
</dbReference>
<feature type="transmembrane region" description="Helical" evidence="6">
    <location>
        <begin position="117"/>
        <end position="138"/>
    </location>
</feature>
<dbReference type="Proteomes" id="UP001519331">
    <property type="component" value="Unassembled WGS sequence"/>
</dbReference>
<evidence type="ECO:0000256" key="4">
    <source>
        <dbReference type="ARBA" id="ARBA00023136"/>
    </source>
</evidence>
<feature type="compositionally biased region" description="Low complexity" evidence="5">
    <location>
        <begin position="403"/>
        <end position="419"/>
    </location>
</feature>
<feature type="transmembrane region" description="Helical" evidence="6">
    <location>
        <begin position="48"/>
        <end position="73"/>
    </location>
</feature>
<keyword evidence="4 6" id="KW-0472">Membrane</keyword>
<evidence type="ECO:0000259" key="7">
    <source>
        <dbReference type="Pfam" id="PF00924"/>
    </source>
</evidence>
<dbReference type="RefSeq" id="WP_210049443.1">
    <property type="nucleotide sequence ID" value="NZ_JAGINX010000001.1"/>
</dbReference>
<keyword evidence="3 6" id="KW-1133">Transmembrane helix</keyword>
<gene>
    <name evidence="8" type="ORF">JOF45_001971</name>
</gene>
<evidence type="ECO:0000313" key="8">
    <source>
        <dbReference type="EMBL" id="MBP2318952.1"/>
    </source>
</evidence>
<evidence type="ECO:0000256" key="2">
    <source>
        <dbReference type="ARBA" id="ARBA00022692"/>
    </source>
</evidence>
<feature type="compositionally biased region" description="Polar residues" evidence="5">
    <location>
        <begin position="462"/>
        <end position="478"/>
    </location>
</feature>
<sequence length="523" mass="57434">MGINTSTLAAAEGEETLIDEETDPSQRIDEVEEYVPESFESMVTEAGLLWGVLIGIGVAFLFALAVTLVTSTIMKQFFRKSPEVRRVIDRTRLPLLLAVTAIGARLAIDFVARQEVWYPPVSFALIVVIVVGLAWWALRLVGVVEAFILSKYIGDGAEADLENRRGRRLQTQVSLIRRILAAVIITLAVAAVLLSIEQVRALGVGMLASAGVVSVVAGMALQSTLTNLFAGIQLAFTDTIRVGDVVTVEDNFATVEDITLSVVVLKSWTGRRFIYPSGYFVGTPFENWTRVGTEMMGTVELEVDWRVPVDAMRGRLKRLVAATDLWDGREASIQVTEALGGMVKVWVVVSARNSGELWDLQCLVREDLVHFLRAEYPYAVAAQRMLISRDEALVEMGERGEENPAAPAEAPAGEAATGEQKLSGAGDGQDEGPRGEVSGEEQEFLQRYDSVTEEYSAESGETPLTTSDQYSSIFTGSISAVERNREFAGPGEDAYRERRERQEEHDGDAEDDQDGEERHEPRH</sequence>
<keyword evidence="9" id="KW-1185">Reference proteome</keyword>
<evidence type="ECO:0000313" key="9">
    <source>
        <dbReference type="Proteomes" id="UP001519331"/>
    </source>
</evidence>
<name>A0ABS4T3B8_9MICC</name>
<feature type="region of interest" description="Disordered" evidence="5">
    <location>
        <begin position="397"/>
        <end position="523"/>
    </location>
</feature>
<evidence type="ECO:0000256" key="3">
    <source>
        <dbReference type="ARBA" id="ARBA00022989"/>
    </source>
</evidence>
<evidence type="ECO:0000256" key="6">
    <source>
        <dbReference type="SAM" id="Phobius"/>
    </source>
</evidence>
<dbReference type="Gene3D" id="2.30.30.60">
    <property type="match status" value="1"/>
</dbReference>
<dbReference type="InterPro" id="IPR023408">
    <property type="entry name" value="MscS_beta-dom_sf"/>
</dbReference>
<dbReference type="SUPFAM" id="SSF50182">
    <property type="entry name" value="Sm-like ribonucleoproteins"/>
    <property type="match status" value="1"/>
</dbReference>
<feature type="transmembrane region" description="Helical" evidence="6">
    <location>
        <begin position="93"/>
        <end position="111"/>
    </location>
</feature>
<feature type="compositionally biased region" description="Acidic residues" evidence="5">
    <location>
        <begin position="505"/>
        <end position="515"/>
    </location>
</feature>
<dbReference type="Gene3D" id="1.10.287.1260">
    <property type="match status" value="1"/>
</dbReference>
<dbReference type="EMBL" id="JAGINX010000001">
    <property type="protein sequence ID" value="MBP2318952.1"/>
    <property type="molecule type" value="Genomic_DNA"/>
</dbReference>
<comment type="caution">
    <text evidence="8">The sequence shown here is derived from an EMBL/GenBank/DDBJ whole genome shotgun (WGS) entry which is preliminary data.</text>
</comment>
<accession>A0ABS4T3B8</accession>
<dbReference type="PANTHER" id="PTHR30566">
    <property type="entry name" value="YNAI-RELATED MECHANOSENSITIVE ION CHANNEL"/>
    <property type="match status" value="1"/>
</dbReference>
<comment type="subcellular location">
    <subcellularLocation>
        <location evidence="1">Membrane</location>
    </subcellularLocation>
</comment>
<reference evidence="8 9" key="1">
    <citation type="submission" date="2021-03" db="EMBL/GenBank/DDBJ databases">
        <title>Sequencing the genomes of 1000 actinobacteria strains.</title>
        <authorList>
            <person name="Klenk H.-P."/>
        </authorList>
    </citation>
    <scope>NUCLEOTIDE SEQUENCE [LARGE SCALE GENOMIC DNA]</scope>
    <source>
        <strain evidence="8 9">DSM 12544</strain>
    </source>
</reference>
<feature type="transmembrane region" description="Helical" evidence="6">
    <location>
        <begin position="175"/>
        <end position="196"/>
    </location>
</feature>
<dbReference type="InterPro" id="IPR010920">
    <property type="entry name" value="LSM_dom_sf"/>
</dbReference>
<evidence type="ECO:0000256" key="1">
    <source>
        <dbReference type="ARBA" id="ARBA00004370"/>
    </source>
</evidence>
<dbReference type="PANTHER" id="PTHR30566:SF25">
    <property type="entry name" value="INNER MEMBRANE PROTEIN"/>
    <property type="match status" value="1"/>
</dbReference>
<feature type="compositionally biased region" description="Basic and acidic residues" evidence="5">
    <location>
        <begin position="493"/>
        <end position="504"/>
    </location>
</feature>
<evidence type="ECO:0000256" key="5">
    <source>
        <dbReference type="SAM" id="MobiDB-lite"/>
    </source>
</evidence>
<feature type="domain" description="Mechanosensitive ion channel MscS" evidence="7">
    <location>
        <begin position="224"/>
        <end position="290"/>
    </location>
</feature>
<keyword evidence="2 6" id="KW-0812">Transmembrane</keyword>